<evidence type="ECO:0000256" key="5">
    <source>
        <dbReference type="SAM" id="Coils"/>
    </source>
</evidence>
<evidence type="ECO:0000256" key="4">
    <source>
        <dbReference type="PROSITE-ProRule" id="PRU00134"/>
    </source>
</evidence>
<keyword evidence="2 4" id="KW-0863">Zinc-finger</keyword>
<name>A0A8W8JQC5_MAGGI</name>
<feature type="compositionally biased region" description="Basic and acidic residues" evidence="6">
    <location>
        <begin position="1"/>
        <end position="10"/>
    </location>
</feature>
<evidence type="ECO:0000259" key="7">
    <source>
        <dbReference type="PROSITE" id="PS50865"/>
    </source>
</evidence>
<evidence type="ECO:0000256" key="1">
    <source>
        <dbReference type="ARBA" id="ARBA00022723"/>
    </source>
</evidence>
<protein>
    <recommendedName>
        <fullName evidence="7">MYND-type domain-containing protein</fullName>
    </recommendedName>
</protein>
<feature type="domain" description="MYND-type" evidence="7">
    <location>
        <begin position="1729"/>
        <end position="1765"/>
    </location>
</feature>
<dbReference type="PROSITE" id="PS50865">
    <property type="entry name" value="ZF_MYND_2"/>
    <property type="match status" value="1"/>
</dbReference>
<dbReference type="GO" id="GO:0008270">
    <property type="term" value="F:zinc ion binding"/>
    <property type="evidence" value="ECO:0007669"/>
    <property type="project" value="UniProtKB-KW"/>
</dbReference>
<feature type="coiled-coil region" evidence="5">
    <location>
        <begin position="1211"/>
        <end position="1259"/>
    </location>
</feature>
<reference evidence="8" key="1">
    <citation type="submission" date="2022-08" db="UniProtKB">
        <authorList>
            <consortium name="EnsemblMetazoa"/>
        </authorList>
    </citation>
    <scope>IDENTIFICATION</scope>
    <source>
        <strain evidence="8">05x7-T-G4-1.051#20</strain>
    </source>
</reference>
<evidence type="ECO:0000313" key="9">
    <source>
        <dbReference type="Proteomes" id="UP000005408"/>
    </source>
</evidence>
<dbReference type="InterPro" id="IPR002893">
    <property type="entry name" value="Znf_MYND"/>
</dbReference>
<evidence type="ECO:0000256" key="3">
    <source>
        <dbReference type="ARBA" id="ARBA00022833"/>
    </source>
</evidence>
<organism evidence="8 9">
    <name type="scientific">Magallana gigas</name>
    <name type="common">Pacific oyster</name>
    <name type="synonym">Crassostrea gigas</name>
    <dbReference type="NCBI Taxonomy" id="29159"/>
    <lineage>
        <taxon>Eukaryota</taxon>
        <taxon>Metazoa</taxon>
        <taxon>Spiralia</taxon>
        <taxon>Lophotrochozoa</taxon>
        <taxon>Mollusca</taxon>
        <taxon>Bivalvia</taxon>
        <taxon>Autobranchia</taxon>
        <taxon>Pteriomorphia</taxon>
        <taxon>Ostreida</taxon>
        <taxon>Ostreoidea</taxon>
        <taxon>Ostreidae</taxon>
        <taxon>Magallana</taxon>
    </lineage>
</organism>
<dbReference type="Proteomes" id="UP000005408">
    <property type="component" value="Unassembled WGS sequence"/>
</dbReference>
<feature type="compositionally biased region" description="Polar residues" evidence="6">
    <location>
        <begin position="1336"/>
        <end position="1345"/>
    </location>
</feature>
<proteinExistence type="predicted"/>
<feature type="region of interest" description="Disordered" evidence="6">
    <location>
        <begin position="1319"/>
        <end position="1371"/>
    </location>
</feature>
<feature type="region of interest" description="Disordered" evidence="6">
    <location>
        <begin position="438"/>
        <end position="465"/>
    </location>
</feature>
<keyword evidence="1" id="KW-0479">Metal-binding</keyword>
<dbReference type="PROSITE" id="PS01360">
    <property type="entry name" value="ZF_MYND_1"/>
    <property type="match status" value="1"/>
</dbReference>
<accession>A0A8W8JQC5</accession>
<dbReference type="Gene3D" id="6.10.140.2220">
    <property type="match status" value="1"/>
</dbReference>
<feature type="region of interest" description="Disordered" evidence="6">
    <location>
        <begin position="1412"/>
        <end position="1432"/>
    </location>
</feature>
<sequence>MESFMEKDSFDPLLYEEDEDEHETRSYLEKKTDILTSPFCRPQSLYHEINERSRVENRTYWVESTNISSSLQTSRTSIKIKVRSCRNGQRTMETKKRDSQQGFKRFRQEKLEIRTKCDILDPYIDKFSLIKARRRRTEQNRKRERIFKSKKPLKESRKSPIFESSEDDKIEIDGDSELYDRSDDFEHFTIDLKRVGIASNEERIEDKLLASSISHFFKKKPNISIQPIDQEDLKTLSKDGYIKTESLDKMNKENTPTSFKVCNSDDFPKKTVIITPEHLNKIKSKLKAVSYEKSITKSPTHIAKENEADDKEEAPSLPNLEVENHTALFSYCEDGLQPPTLIPEMNCSTNSPIVYLETKPDVTELNREMAIQDTPSSSISETDEELTEKNDFDSVINCSEGSRCQHLDVFVAKDSTDDTMKLENDGLDNVDLMLSLPKKSRSSASKTESDDCHSNSDSEVDGMSPPLAITTFENQVPNTNSLIIDSNSHSNHSCKTSSISHQTTQFTTIQNSSYSLLENSSCALPSESNTAEKVSELDMSSRVCEQKTSHNQNEMENKNTAGCPEGLTMCAEPSIGLLEKSKRCQGLPIIQSNRTNKSFGDGSCLVAKEPSEAACVNGYDSDATYVYDEDDYDRDNMQSEKLAKGGTINSCFSSNCPSDSALKIKNSEGVAKLKKTFHKTLSLRKFLKQNSETSTEQTSVLKKSKGKKARNVLRIKLKPQRQQRKKQTKSKTDVISKDLTLTISPRKNLKPVTEGRKLNKAPHHVMKLHDVFNFDECDDVGDATKALDRNCLIKKDSTTIKVRSKKRRKKNTIRQGVHRGKRNSDIFLSTTTIVGATENTDEDDLPKILPPKRRRNVKCGAAMKNKPFLASNDMERLIQEFPRHNWLENKYKTEETARDPSQDTNTSPEIYEYSLDEGKMQSIETLEHFTEKKQITNQEPVVDVENSSPKYPIALTPEPRVNASISIDPADKQEEQAEDDRLQIVTDGDQNHQEMDTRIPSDDCTTSDDLTENQDISQMKENGTIEADETKKTCDGTGEFALSVDEQVEQTRKSTDNVLPPVPHLIKAPDVDEDTVDAYDEVDTRGNGTCSTAGEDQRTIANVCTSAMEVGNACDVVTKSSSIPDSTLIVTSNIGCGVSANQVDGHVTNARKRRLVECEEIVEQDKINSEPPIPDHVPIKSPKIQGSTVMDINKFKEIIAARVKNDIDHQLQKTLKEFQELDQLAAEKAREAEMVKKLREKKLKDLQQIQQNNSEMEIKRVLNEKLRNMDRQKSFNMEMNSPPPAHQRPKQNIRELLDKMDRSHSQTPIDCSTYSAYSTRKTPLHSPKSCVDSKRSTSAHSQLPSVRNDVSRKDASIGSNNIPHAHETEKSCDTRASSAPVSCFNQNGLNNPLSYSDARPSAIHITSTITNSRPTNSVKHSFNPNAQGNTYIDLSQRNTDSEVEIQRELSRALAAKRQKQDINIKHDVSKTRDISVIREPQQAEESYSTRHVFHPSNAHQLHNTKSKDTRGVNQYPPNTYPNQLIRPVSYGGMTSPQNQSLDRVTKCSTRLINPSMIRPHAVRLLGATALGNGQQPPMDGRQAYHTYGSSFPRSTYHNTGSIQQGTPIRPVPGIVSPTQSNTRTTYSNGVQSLENGQILRHIPITAARTTEDPQRESYVQAAISSLQPTMRPRSYMRPLAPASSVRVPPTVHPTVDHDTQKIPLNAEVLITQSPQQTKPNVHMNVNGKCIVCSKFALYLCSKCQLFWYCSPQCQLKHWVTHQHQCKNSSAVSKQSATDIIIMEN</sequence>
<keyword evidence="3" id="KW-0862">Zinc</keyword>
<dbReference type="Pfam" id="PF01753">
    <property type="entry name" value="zf-MYND"/>
    <property type="match status" value="1"/>
</dbReference>
<dbReference type="SUPFAM" id="SSF144232">
    <property type="entry name" value="HIT/MYND zinc finger-like"/>
    <property type="match status" value="1"/>
</dbReference>
<evidence type="ECO:0000256" key="2">
    <source>
        <dbReference type="ARBA" id="ARBA00022771"/>
    </source>
</evidence>
<dbReference type="EnsemblMetazoa" id="G20472.9">
    <property type="protein sequence ID" value="G20472.9:cds"/>
    <property type="gene ID" value="G20472"/>
</dbReference>
<keyword evidence="5" id="KW-0175">Coiled coil</keyword>
<keyword evidence="9" id="KW-1185">Reference proteome</keyword>
<feature type="compositionally biased region" description="Basic and acidic residues" evidence="6">
    <location>
        <begin position="447"/>
        <end position="456"/>
    </location>
</feature>
<evidence type="ECO:0000313" key="8">
    <source>
        <dbReference type="EnsemblMetazoa" id="G20472.9:cds"/>
    </source>
</evidence>
<evidence type="ECO:0000256" key="6">
    <source>
        <dbReference type="SAM" id="MobiDB-lite"/>
    </source>
</evidence>
<feature type="region of interest" description="Disordered" evidence="6">
    <location>
        <begin position="1"/>
        <end position="29"/>
    </location>
</feature>